<name>A0A9D4K914_DREPO</name>
<reference evidence="3" key="1">
    <citation type="journal article" date="2019" name="bioRxiv">
        <title>The Genome of the Zebra Mussel, Dreissena polymorpha: A Resource for Invasive Species Research.</title>
        <authorList>
            <person name="McCartney M.A."/>
            <person name="Auch B."/>
            <person name="Kono T."/>
            <person name="Mallez S."/>
            <person name="Zhang Y."/>
            <person name="Obille A."/>
            <person name="Becker A."/>
            <person name="Abrahante J.E."/>
            <person name="Garbe J."/>
            <person name="Badalamenti J.P."/>
            <person name="Herman A."/>
            <person name="Mangelson H."/>
            <person name="Liachko I."/>
            <person name="Sullivan S."/>
            <person name="Sone E.D."/>
            <person name="Koren S."/>
            <person name="Silverstein K.A.T."/>
            <person name="Beckman K.B."/>
            <person name="Gohl D.M."/>
        </authorList>
    </citation>
    <scope>NUCLEOTIDE SEQUENCE</scope>
    <source>
        <strain evidence="3">Duluth1</strain>
        <tissue evidence="3">Whole animal</tissue>
    </source>
</reference>
<dbReference type="InterPro" id="IPR055378">
    <property type="entry name" value="GH3_C"/>
</dbReference>
<dbReference type="PANTHER" id="PTHR31901:SF9">
    <property type="entry name" value="GH3 DOMAIN-CONTAINING PROTEIN"/>
    <property type="match status" value="1"/>
</dbReference>
<gene>
    <name evidence="3" type="ORF">DPMN_108569</name>
</gene>
<sequence>MDQVEVDKTYELVITNPSGLYRYRFGDVVTVVGHHNTCPVIEFQYRQGQFLNVRAEKTSENTFYHALSASLRRSGVKMVDYCCAESVIVDQIESGKSSSTPCYHVFVELEKGETTNIQIPIDEELKSISYIYASFRRKGSISPIKVYIVRPGTFTELRTYMIENTTGSPNQYKVPRVLRKPDAVKFLMDRVDSCLL</sequence>
<dbReference type="GO" id="GO:0016881">
    <property type="term" value="F:acid-amino acid ligase activity"/>
    <property type="evidence" value="ECO:0007669"/>
    <property type="project" value="TreeGrafter"/>
</dbReference>
<organism evidence="3 4">
    <name type="scientific">Dreissena polymorpha</name>
    <name type="common">Zebra mussel</name>
    <name type="synonym">Mytilus polymorpha</name>
    <dbReference type="NCBI Taxonomy" id="45954"/>
    <lineage>
        <taxon>Eukaryota</taxon>
        <taxon>Metazoa</taxon>
        <taxon>Spiralia</taxon>
        <taxon>Lophotrochozoa</taxon>
        <taxon>Mollusca</taxon>
        <taxon>Bivalvia</taxon>
        <taxon>Autobranchia</taxon>
        <taxon>Heteroconchia</taxon>
        <taxon>Euheterodonta</taxon>
        <taxon>Imparidentia</taxon>
        <taxon>Neoheterodontei</taxon>
        <taxon>Myida</taxon>
        <taxon>Dreissenoidea</taxon>
        <taxon>Dreissenidae</taxon>
        <taxon>Dreissena</taxon>
    </lineage>
</organism>
<dbReference type="Pfam" id="PF23571">
    <property type="entry name" value="GH3_M"/>
    <property type="match status" value="1"/>
</dbReference>
<comment type="caution">
    <text evidence="3">The sequence shown here is derived from an EMBL/GenBank/DDBJ whole genome shotgun (WGS) entry which is preliminary data.</text>
</comment>
<dbReference type="InterPro" id="IPR055377">
    <property type="entry name" value="GH3_M"/>
</dbReference>
<dbReference type="Pfam" id="PF23572">
    <property type="entry name" value="GH3_C"/>
    <property type="match status" value="1"/>
</dbReference>
<reference evidence="3" key="2">
    <citation type="submission" date="2020-11" db="EMBL/GenBank/DDBJ databases">
        <authorList>
            <person name="McCartney M.A."/>
            <person name="Auch B."/>
            <person name="Kono T."/>
            <person name="Mallez S."/>
            <person name="Becker A."/>
            <person name="Gohl D.M."/>
            <person name="Silverstein K.A.T."/>
            <person name="Koren S."/>
            <person name="Bechman K.B."/>
            <person name="Herman A."/>
            <person name="Abrahante J.E."/>
            <person name="Garbe J."/>
        </authorList>
    </citation>
    <scope>NUCLEOTIDE SEQUENCE</scope>
    <source>
        <strain evidence="3">Duluth1</strain>
        <tissue evidence="3">Whole animal</tissue>
    </source>
</reference>
<dbReference type="EMBL" id="JAIWYP010000004">
    <property type="protein sequence ID" value="KAH3835221.1"/>
    <property type="molecule type" value="Genomic_DNA"/>
</dbReference>
<dbReference type="InterPro" id="IPR004993">
    <property type="entry name" value="GH3"/>
</dbReference>
<dbReference type="GO" id="GO:0005737">
    <property type="term" value="C:cytoplasm"/>
    <property type="evidence" value="ECO:0007669"/>
    <property type="project" value="TreeGrafter"/>
</dbReference>
<evidence type="ECO:0000313" key="4">
    <source>
        <dbReference type="Proteomes" id="UP000828390"/>
    </source>
</evidence>
<evidence type="ECO:0000313" key="3">
    <source>
        <dbReference type="EMBL" id="KAH3835221.1"/>
    </source>
</evidence>
<feature type="domain" description="GH3 C-terminal" evidence="2">
    <location>
        <begin position="68"/>
        <end position="181"/>
    </location>
</feature>
<dbReference type="AlphaFoldDB" id="A0A9D4K914"/>
<dbReference type="PANTHER" id="PTHR31901">
    <property type="entry name" value="GH3 DOMAIN-CONTAINING PROTEIN"/>
    <property type="match status" value="1"/>
</dbReference>
<protein>
    <submittedName>
        <fullName evidence="3">Uncharacterized protein</fullName>
    </submittedName>
</protein>
<feature type="domain" description="GH3 middle" evidence="1">
    <location>
        <begin position="1"/>
        <end position="46"/>
    </location>
</feature>
<accession>A0A9D4K914</accession>
<dbReference type="Proteomes" id="UP000828390">
    <property type="component" value="Unassembled WGS sequence"/>
</dbReference>
<keyword evidence="4" id="KW-1185">Reference proteome</keyword>
<proteinExistence type="predicted"/>
<evidence type="ECO:0000259" key="1">
    <source>
        <dbReference type="Pfam" id="PF23571"/>
    </source>
</evidence>
<evidence type="ECO:0000259" key="2">
    <source>
        <dbReference type="Pfam" id="PF23572"/>
    </source>
</evidence>